<gene>
    <name evidence="2" type="ORF">QQF64_000594</name>
</gene>
<keyword evidence="1" id="KW-0472">Membrane</keyword>
<organism evidence="2 3">
    <name type="scientific">Cirrhinus molitorella</name>
    <name type="common">mud carp</name>
    <dbReference type="NCBI Taxonomy" id="172907"/>
    <lineage>
        <taxon>Eukaryota</taxon>
        <taxon>Metazoa</taxon>
        <taxon>Chordata</taxon>
        <taxon>Craniata</taxon>
        <taxon>Vertebrata</taxon>
        <taxon>Euteleostomi</taxon>
        <taxon>Actinopterygii</taxon>
        <taxon>Neopterygii</taxon>
        <taxon>Teleostei</taxon>
        <taxon>Ostariophysi</taxon>
        <taxon>Cypriniformes</taxon>
        <taxon>Cyprinidae</taxon>
        <taxon>Labeoninae</taxon>
        <taxon>Labeonini</taxon>
        <taxon>Cirrhinus</taxon>
    </lineage>
</organism>
<proteinExistence type="predicted"/>
<accession>A0ABR3NYB1</accession>
<feature type="transmembrane region" description="Helical" evidence="1">
    <location>
        <begin position="233"/>
        <end position="251"/>
    </location>
</feature>
<name>A0ABR3NYB1_9TELE</name>
<dbReference type="Proteomes" id="UP001558613">
    <property type="component" value="Unassembled WGS sequence"/>
</dbReference>
<keyword evidence="3" id="KW-1185">Reference proteome</keyword>
<evidence type="ECO:0000256" key="1">
    <source>
        <dbReference type="SAM" id="Phobius"/>
    </source>
</evidence>
<keyword evidence="1" id="KW-1133">Transmembrane helix</keyword>
<dbReference type="PANTHER" id="PTHR38706">
    <property type="entry name" value="SI:CH211-198C19.1-RELATED"/>
    <property type="match status" value="1"/>
</dbReference>
<sequence>MDITTLYDLSDLKHTGFGQPRPRHGLNLLWWFAHNCVQIDSNGRIFAKCDPAKEVFGFEQFNNYEALLPNTGQKYYKVGSLKTPGSLRYHLPKYVTKKYTGHLDDSNKDRIIVSFDSSLNKFEKIYVTQHSDRTKFDQNHTYHISINLMQKINELKRKDFLKKTINHSHVSKDKHQSVLTNSCQSTSYEHMQDNQELHEDNHEEFLIEPFDYSIDMSELEQDKNICQSKKCCCALICCSLLILCIIVAVIVKMKI</sequence>
<dbReference type="PANTHER" id="PTHR38706:SF2">
    <property type="match status" value="1"/>
</dbReference>
<comment type="caution">
    <text evidence="2">The sequence shown here is derived from an EMBL/GenBank/DDBJ whole genome shotgun (WGS) entry which is preliminary data.</text>
</comment>
<evidence type="ECO:0000313" key="3">
    <source>
        <dbReference type="Proteomes" id="UP001558613"/>
    </source>
</evidence>
<dbReference type="EMBL" id="JAYMGO010000001">
    <property type="protein sequence ID" value="KAL1281791.1"/>
    <property type="molecule type" value="Genomic_DNA"/>
</dbReference>
<reference evidence="2 3" key="1">
    <citation type="submission" date="2023-09" db="EMBL/GenBank/DDBJ databases">
        <authorList>
            <person name="Wang M."/>
        </authorList>
    </citation>
    <scope>NUCLEOTIDE SEQUENCE [LARGE SCALE GENOMIC DNA]</scope>
    <source>
        <strain evidence="2">GT-2023</strain>
        <tissue evidence="2">Liver</tissue>
    </source>
</reference>
<evidence type="ECO:0000313" key="2">
    <source>
        <dbReference type="EMBL" id="KAL1281791.1"/>
    </source>
</evidence>
<protein>
    <submittedName>
        <fullName evidence="2">Uncharacterized protein</fullName>
    </submittedName>
</protein>
<keyword evidence="1" id="KW-0812">Transmembrane</keyword>